<comment type="subunit">
    <text evidence="6">Homopolymer.</text>
</comment>
<keyword evidence="4 6" id="KW-0554">One-carbon metabolism</keyword>
<keyword evidence="9" id="KW-1185">Reference proteome</keyword>
<feature type="binding site" evidence="6">
    <location>
        <position position="174"/>
    </location>
    <ligand>
        <name>Zn(2+)</name>
        <dbReference type="ChEBI" id="CHEBI:29105"/>
    </ligand>
</feature>
<dbReference type="NCBIfam" id="NF006824">
    <property type="entry name" value="PRK09347.1-1"/>
    <property type="match status" value="1"/>
</dbReference>
<evidence type="ECO:0000313" key="9">
    <source>
        <dbReference type="Proteomes" id="UP001597532"/>
    </source>
</evidence>
<dbReference type="NCBIfam" id="TIGR00063">
    <property type="entry name" value="folE"/>
    <property type="match status" value="1"/>
</dbReference>
<evidence type="ECO:0000259" key="7">
    <source>
        <dbReference type="Pfam" id="PF01227"/>
    </source>
</evidence>
<dbReference type="EMBL" id="JBHUOK010000030">
    <property type="protein sequence ID" value="MFD2790693.1"/>
    <property type="molecule type" value="Genomic_DNA"/>
</dbReference>
<evidence type="ECO:0000256" key="4">
    <source>
        <dbReference type="ARBA" id="ARBA00022563"/>
    </source>
</evidence>
<dbReference type="Gene3D" id="3.30.1130.10">
    <property type="match status" value="1"/>
</dbReference>
<keyword evidence="6" id="KW-0547">Nucleotide-binding</keyword>
<dbReference type="PROSITE" id="PS00859">
    <property type="entry name" value="GTP_CYCLOHYDROL_1_1"/>
    <property type="match status" value="1"/>
</dbReference>
<dbReference type="InterPro" id="IPR043134">
    <property type="entry name" value="GTP-CH-I_N"/>
</dbReference>
<comment type="caution">
    <text evidence="8">The sequence shown here is derived from an EMBL/GenBank/DDBJ whole genome shotgun (WGS) entry which is preliminary data.</text>
</comment>
<dbReference type="SUPFAM" id="SSF55620">
    <property type="entry name" value="Tetrahydrobiopterin biosynthesis enzymes-like"/>
    <property type="match status" value="1"/>
</dbReference>
<dbReference type="Pfam" id="PF01227">
    <property type="entry name" value="GTP_cyclohydroI"/>
    <property type="match status" value="1"/>
</dbReference>
<feature type="binding site" evidence="6">
    <location>
        <position position="103"/>
    </location>
    <ligand>
        <name>Zn(2+)</name>
        <dbReference type="ChEBI" id="CHEBI:29105"/>
    </ligand>
</feature>
<dbReference type="PANTHER" id="PTHR11109:SF7">
    <property type="entry name" value="GTP CYCLOHYDROLASE 1"/>
    <property type="match status" value="1"/>
</dbReference>
<evidence type="ECO:0000313" key="8">
    <source>
        <dbReference type="EMBL" id="MFD2790693.1"/>
    </source>
</evidence>
<dbReference type="NCBIfam" id="NF006826">
    <property type="entry name" value="PRK09347.1-3"/>
    <property type="match status" value="1"/>
</dbReference>
<dbReference type="Proteomes" id="UP001597532">
    <property type="component" value="Unassembled WGS sequence"/>
</dbReference>
<evidence type="ECO:0000256" key="3">
    <source>
        <dbReference type="ARBA" id="ARBA00008085"/>
    </source>
</evidence>
<dbReference type="InterPro" id="IPR043133">
    <property type="entry name" value="GTP-CH-I_C/QueF"/>
</dbReference>
<dbReference type="InterPro" id="IPR018234">
    <property type="entry name" value="GTP_CycHdrlase_I_CS"/>
</dbReference>
<evidence type="ECO:0000256" key="6">
    <source>
        <dbReference type="HAMAP-Rule" id="MF_00223"/>
    </source>
</evidence>
<keyword evidence="6" id="KW-0342">GTP-binding</keyword>
<dbReference type="InterPro" id="IPR020602">
    <property type="entry name" value="GTP_CycHdrlase_I_dom"/>
</dbReference>
<comment type="pathway">
    <text evidence="2 6">Cofactor biosynthesis; 7,8-dihydroneopterin triphosphate biosynthesis; 7,8-dihydroneopterin triphosphate from GTP: step 1/1.</text>
</comment>
<keyword evidence="5 6" id="KW-0378">Hydrolase</keyword>
<comment type="similarity">
    <text evidence="3 6">Belongs to the GTP cyclohydrolase I family.</text>
</comment>
<dbReference type="InterPro" id="IPR001474">
    <property type="entry name" value="GTP_CycHdrlase_I"/>
</dbReference>
<feature type="binding site" evidence="6">
    <location>
        <position position="106"/>
    </location>
    <ligand>
        <name>Zn(2+)</name>
        <dbReference type="ChEBI" id="CHEBI:29105"/>
    </ligand>
</feature>
<dbReference type="Gene3D" id="1.10.286.10">
    <property type="match status" value="1"/>
</dbReference>
<dbReference type="PANTHER" id="PTHR11109">
    <property type="entry name" value="GTP CYCLOHYDROLASE I"/>
    <property type="match status" value="1"/>
</dbReference>
<keyword evidence="6" id="KW-0862">Zinc</keyword>
<accession>A0ABW5VG76</accession>
<protein>
    <recommendedName>
        <fullName evidence="6">GTP cyclohydrolase 1</fullName>
        <ecNumber evidence="6">3.5.4.16</ecNumber>
    </recommendedName>
    <alternativeName>
        <fullName evidence="6">GTP cyclohydrolase I</fullName>
        <shortName evidence="6">GTP-CH-I</shortName>
    </alternativeName>
</protein>
<dbReference type="HAMAP" id="MF_00223">
    <property type="entry name" value="FolE"/>
    <property type="match status" value="1"/>
</dbReference>
<organism evidence="8 9">
    <name type="scientific">Arenibacter antarcticus</name>
    <dbReference type="NCBI Taxonomy" id="2040469"/>
    <lineage>
        <taxon>Bacteria</taxon>
        <taxon>Pseudomonadati</taxon>
        <taxon>Bacteroidota</taxon>
        <taxon>Flavobacteriia</taxon>
        <taxon>Flavobacteriales</taxon>
        <taxon>Flavobacteriaceae</taxon>
        <taxon>Arenibacter</taxon>
    </lineage>
</organism>
<comment type="catalytic activity">
    <reaction evidence="1 6">
        <text>GTP + H2O = 7,8-dihydroneopterin 3'-triphosphate + formate + H(+)</text>
        <dbReference type="Rhea" id="RHEA:17473"/>
        <dbReference type="ChEBI" id="CHEBI:15377"/>
        <dbReference type="ChEBI" id="CHEBI:15378"/>
        <dbReference type="ChEBI" id="CHEBI:15740"/>
        <dbReference type="ChEBI" id="CHEBI:37565"/>
        <dbReference type="ChEBI" id="CHEBI:58462"/>
        <dbReference type="EC" id="3.5.4.16"/>
    </reaction>
</comment>
<sequence>MKINGTTKDTQESPLLTPHVTTTSKAQKIASIAHHFKKIMETMGLDLSDPSLSETPQRVAKMYINEVFRGLDASNFPKVSFFENTYGYDNMILVKDITFFSYCEHHFVPFFGKVSVAYYPNKSVIGLSKINRIVQFIASKPQVQEKFTVAVGKVLMELLATQDIAVVAEAKHLCVASRGVNDPNSLTKTSFLSGKFRKKKVQNQFLTALTP</sequence>
<keyword evidence="6" id="KW-0479">Metal-binding</keyword>
<evidence type="ECO:0000256" key="5">
    <source>
        <dbReference type="ARBA" id="ARBA00022801"/>
    </source>
</evidence>
<dbReference type="RefSeq" id="WP_251806607.1">
    <property type="nucleotide sequence ID" value="NZ_CP166679.1"/>
</dbReference>
<evidence type="ECO:0000256" key="2">
    <source>
        <dbReference type="ARBA" id="ARBA00005080"/>
    </source>
</evidence>
<dbReference type="EC" id="3.5.4.16" evidence="6"/>
<feature type="domain" description="GTP cyclohydrolase I" evidence="7">
    <location>
        <begin position="32"/>
        <end position="208"/>
    </location>
</feature>
<name>A0ABW5VG76_9FLAO</name>
<proteinExistence type="inferred from homology"/>
<reference evidence="9" key="1">
    <citation type="journal article" date="2019" name="Int. J. Syst. Evol. Microbiol.">
        <title>The Global Catalogue of Microorganisms (GCM) 10K type strain sequencing project: providing services to taxonomists for standard genome sequencing and annotation.</title>
        <authorList>
            <consortium name="The Broad Institute Genomics Platform"/>
            <consortium name="The Broad Institute Genome Sequencing Center for Infectious Disease"/>
            <person name="Wu L."/>
            <person name="Ma J."/>
        </authorList>
    </citation>
    <scope>NUCLEOTIDE SEQUENCE [LARGE SCALE GENOMIC DNA]</scope>
    <source>
        <strain evidence="9">KCTC 52924</strain>
    </source>
</reference>
<gene>
    <name evidence="6 8" type="primary">folE</name>
    <name evidence="8" type="ORF">ACFS1K_13040</name>
</gene>
<dbReference type="GO" id="GO:0003934">
    <property type="term" value="F:GTP cyclohydrolase I activity"/>
    <property type="evidence" value="ECO:0007669"/>
    <property type="project" value="UniProtKB-EC"/>
</dbReference>
<evidence type="ECO:0000256" key="1">
    <source>
        <dbReference type="ARBA" id="ARBA00001052"/>
    </source>
</evidence>